<dbReference type="GO" id="GO:0042586">
    <property type="term" value="F:peptide deformylase activity"/>
    <property type="evidence" value="ECO:0007669"/>
    <property type="project" value="UniProtKB-UniRule"/>
</dbReference>
<comment type="caution">
    <text evidence="7">The sequence shown here is derived from an EMBL/GenBank/DDBJ whole genome shotgun (WGS) entry which is preliminary data.</text>
</comment>
<dbReference type="PIRSF" id="PIRSF004749">
    <property type="entry name" value="Pep_def"/>
    <property type="match status" value="1"/>
</dbReference>
<reference evidence="7" key="1">
    <citation type="journal article" date="2021" name="PeerJ">
        <title>Extensive microbial diversity within the chicken gut microbiome revealed by metagenomics and culture.</title>
        <authorList>
            <person name="Gilroy R."/>
            <person name="Ravi A."/>
            <person name="Getino M."/>
            <person name="Pursley I."/>
            <person name="Horton D.L."/>
            <person name="Alikhan N.F."/>
            <person name="Baker D."/>
            <person name="Gharbi K."/>
            <person name="Hall N."/>
            <person name="Watson M."/>
            <person name="Adriaenssens E.M."/>
            <person name="Foster-Nyarko E."/>
            <person name="Jarju S."/>
            <person name="Secka A."/>
            <person name="Antonio M."/>
            <person name="Oren A."/>
            <person name="Chaudhuri R.R."/>
            <person name="La Ragione R."/>
            <person name="Hildebrand F."/>
            <person name="Pallen M.J."/>
        </authorList>
    </citation>
    <scope>NUCLEOTIDE SEQUENCE</scope>
    <source>
        <strain evidence="7">ChiGjej1B1-14440</strain>
    </source>
</reference>
<keyword evidence="2 6" id="KW-0479">Metal-binding</keyword>
<dbReference type="GO" id="GO:0046872">
    <property type="term" value="F:metal ion binding"/>
    <property type="evidence" value="ECO:0007669"/>
    <property type="project" value="UniProtKB-KW"/>
</dbReference>
<dbReference type="Proteomes" id="UP000886724">
    <property type="component" value="Unassembled WGS sequence"/>
</dbReference>
<dbReference type="HAMAP" id="MF_00163">
    <property type="entry name" value="Pep_deformylase"/>
    <property type="match status" value="1"/>
</dbReference>
<dbReference type="Gene3D" id="3.90.45.10">
    <property type="entry name" value="Peptide deformylase"/>
    <property type="match status" value="1"/>
</dbReference>
<feature type="binding site" evidence="6">
    <location>
        <position position="159"/>
    </location>
    <ligand>
        <name>Fe cation</name>
        <dbReference type="ChEBI" id="CHEBI:24875"/>
    </ligand>
</feature>
<dbReference type="InterPro" id="IPR036821">
    <property type="entry name" value="Peptide_deformylase_sf"/>
</dbReference>
<keyword evidence="5 6" id="KW-0408">Iron</keyword>
<feature type="binding site" evidence="6">
    <location>
        <position position="163"/>
    </location>
    <ligand>
        <name>Fe cation</name>
        <dbReference type="ChEBI" id="CHEBI:24875"/>
    </ligand>
</feature>
<dbReference type="SUPFAM" id="SSF56420">
    <property type="entry name" value="Peptide deformylase"/>
    <property type="match status" value="1"/>
</dbReference>
<evidence type="ECO:0000313" key="7">
    <source>
        <dbReference type="EMBL" id="HIX80562.1"/>
    </source>
</evidence>
<reference evidence="7" key="2">
    <citation type="submission" date="2021-04" db="EMBL/GenBank/DDBJ databases">
        <authorList>
            <person name="Gilroy R."/>
        </authorList>
    </citation>
    <scope>NUCLEOTIDE SEQUENCE</scope>
    <source>
        <strain evidence="7">ChiGjej1B1-14440</strain>
    </source>
</reference>
<dbReference type="CDD" id="cd00487">
    <property type="entry name" value="Pep_deformylase"/>
    <property type="match status" value="1"/>
</dbReference>
<evidence type="ECO:0000256" key="4">
    <source>
        <dbReference type="ARBA" id="ARBA00022917"/>
    </source>
</evidence>
<feature type="active site" evidence="6">
    <location>
        <position position="160"/>
    </location>
</feature>
<sequence length="189" mass="21562">MITMQDIIDDKNKLIREVSKEVELPLSDEDRKLLLDMHEFLVNSQDPETSEKYDLRPAVGIAAIQLGIPKRMLAVHVLDFDEEGNVTKADDYALVNPKIVSYTEKKSYLKDGEGCLSVNYDVQGYVPRYAKVTVKGYDVLTDQEVKIVARGFLSICLQHELDHFEGVLFYDRIDKDNPLMPIENALIIK</sequence>
<comment type="function">
    <text evidence="6">Removes the formyl group from the N-terminal Met of newly synthesized proteins. Requires at least a dipeptide for an efficient rate of reaction. N-terminal L-methionine is a prerequisite for activity but the enzyme has broad specificity at other positions.</text>
</comment>
<evidence type="ECO:0000313" key="8">
    <source>
        <dbReference type="Proteomes" id="UP000886724"/>
    </source>
</evidence>
<organism evidence="7 8">
    <name type="scientific">Candidatus Erysipelatoclostridium merdavium</name>
    <dbReference type="NCBI Taxonomy" id="2838566"/>
    <lineage>
        <taxon>Bacteria</taxon>
        <taxon>Bacillati</taxon>
        <taxon>Bacillota</taxon>
        <taxon>Erysipelotrichia</taxon>
        <taxon>Erysipelotrichales</taxon>
        <taxon>Erysipelotrichales incertae sedis</taxon>
    </lineage>
</organism>
<dbReference type="FunFam" id="3.90.45.10:FF:000002">
    <property type="entry name" value="Peptide deformylase"/>
    <property type="match status" value="1"/>
</dbReference>
<comment type="catalytic activity">
    <reaction evidence="6">
        <text>N-terminal N-formyl-L-methionyl-[peptide] + H2O = N-terminal L-methionyl-[peptide] + formate</text>
        <dbReference type="Rhea" id="RHEA:24420"/>
        <dbReference type="Rhea" id="RHEA-COMP:10639"/>
        <dbReference type="Rhea" id="RHEA-COMP:10640"/>
        <dbReference type="ChEBI" id="CHEBI:15377"/>
        <dbReference type="ChEBI" id="CHEBI:15740"/>
        <dbReference type="ChEBI" id="CHEBI:49298"/>
        <dbReference type="ChEBI" id="CHEBI:64731"/>
        <dbReference type="EC" id="3.5.1.88"/>
    </reaction>
</comment>
<evidence type="ECO:0000256" key="2">
    <source>
        <dbReference type="ARBA" id="ARBA00022723"/>
    </source>
</evidence>
<dbReference type="EC" id="3.5.1.88" evidence="6"/>
<dbReference type="PANTHER" id="PTHR10458">
    <property type="entry name" value="PEPTIDE DEFORMYLASE"/>
    <property type="match status" value="1"/>
</dbReference>
<dbReference type="InterPro" id="IPR023635">
    <property type="entry name" value="Peptide_deformylase"/>
</dbReference>
<dbReference type="PANTHER" id="PTHR10458:SF8">
    <property type="entry name" value="PEPTIDE DEFORMYLASE 2"/>
    <property type="match status" value="1"/>
</dbReference>
<dbReference type="GO" id="GO:0006412">
    <property type="term" value="P:translation"/>
    <property type="evidence" value="ECO:0007669"/>
    <property type="project" value="UniProtKB-UniRule"/>
</dbReference>
<dbReference type="EMBL" id="DXET01000031">
    <property type="protein sequence ID" value="HIX80562.1"/>
    <property type="molecule type" value="Genomic_DNA"/>
</dbReference>
<evidence type="ECO:0000256" key="5">
    <source>
        <dbReference type="ARBA" id="ARBA00023004"/>
    </source>
</evidence>
<protein>
    <recommendedName>
        <fullName evidence="6">Peptide deformylase</fullName>
        <shortName evidence="6">PDF</shortName>
        <ecNumber evidence="6">3.5.1.88</ecNumber>
    </recommendedName>
    <alternativeName>
        <fullName evidence="6">Polypeptide deformylase</fullName>
    </alternativeName>
</protein>
<feature type="binding site" evidence="6">
    <location>
        <position position="115"/>
    </location>
    <ligand>
        <name>Fe cation</name>
        <dbReference type="ChEBI" id="CHEBI:24875"/>
    </ligand>
</feature>
<keyword evidence="3 6" id="KW-0378">Hydrolase</keyword>
<keyword evidence="4 6" id="KW-0648">Protein biosynthesis</keyword>
<proteinExistence type="inferred from homology"/>
<accession>A0A9D2BM56</accession>
<evidence type="ECO:0000256" key="3">
    <source>
        <dbReference type="ARBA" id="ARBA00022801"/>
    </source>
</evidence>
<dbReference type="AlphaFoldDB" id="A0A9D2BM56"/>
<dbReference type="NCBIfam" id="TIGR00079">
    <property type="entry name" value="pept_deformyl"/>
    <property type="match status" value="1"/>
</dbReference>
<dbReference type="Pfam" id="PF01327">
    <property type="entry name" value="Pep_deformylase"/>
    <property type="match status" value="1"/>
</dbReference>
<evidence type="ECO:0000256" key="1">
    <source>
        <dbReference type="ARBA" id="ARBA00010759"/>
    </source>
</evidence>
<comment type="similarity">
    <text evidence="1 6">Belongs to the polypeptide deformylase family.</text>
</comment>
<gene>
    <name evidence="6 7" type="primary">def</name>
    <name evidence="7" type="ORF">H9980_01120</name>
</gene>
<dbReference type="PRINTS" id="PR01576">
    <property type="entry name" value="PDEFORMYLASE"/>
</dbReference>
<evidence type="ECO:0000256" key="6">
    <source>
        <dbReference type="HAMAP-Rule" id="MF_00163"/>
    </source>
</evidence>
<comment type="cofactor">
    <cofactor evidence="6">
        <name>Fe(2+)</name>
        <dbReference type="ChEBI" id="CHEBI:29033"/>
    </cofactor>
    <text evidence="6">Binds 1 Fe(2+) ion.</text>
</comment>
<name>A0A9D2BM56_9FIRM</name>